<dbReference type="OrthoDB" id="8560232at2"/>
<evidence type="ECO:0000259" key="1">
    <source>
        <dbReference type="SMART" id="SM00871"/>
    </source>
</evidence>
<dbReference type="InterPro" id="IPR053182">
    <property type="entry name" value="YobU-like_regulator"/>
</dbReference>
<dbReference type="PANTHER" id="PTHR36444:SF2">
    <property type="entry name" value="TRANSCRIPTIONAL REGULATOR PROTEIN YOBU-RELATED"/>
    <property type="match status" value="1"/>
</dbReference>
<accession>A0A223V1P1</accession>
<sequence>MKVHHRIAYSQKRNLIGIRLSMNIIENRTSELWSKFMPNISQVENRISKEFISLQNYPKGYFQDFDPTRTFEKWATVEVSEVLKMPKEMGHFVLEEGNYVVFDYKGLSNDTSIFQYIFNEWLPSSPYQLDNRPHFEVLGEKYKNNDPNSEEEIWIPIQSVK</sequence>
<reference evidence="2 3" key="1">
    <citation type="submission" date="2017-08" db="EMBL/GenBank/DDBJ databases">
        <title>The complete genome sequence of Maribacter sp. B1, isolated from deep-sea sediment.</title>
        <authorList>
            <person name="Wu Y.-H."/>
            <person name="Cheng H."/>
            <person name="Xu X.-W."/>
        </authorList>
    </citation>
    <scope>NUCLEOTIDE SEQUENCE [LARGE SCALE GENOMIC DNA]</scope>
    <source>
        <strain evidence="2 3">B1</strain>
    </source>
</reference>
<name>A0A223V1P1_9FLAO</name>
<dbReference type="SUPFAM" id="SSF55136">
    <property type="entry name" value="Probable bacterial effector-binding domain"/>
    <property type="match status" value="1"/>
</dbReference>
<protein>
    <submittedName>
        <fullName evidence="2">GyrI-like domain-containing protein</fullName>
    </submittedName>
</protein>
<dbReference type="RefSeq" id="WP_094995664.1">
    <property type="nucleotide sequence ID" value="NZ_BMJL01000001.1"/>
</dbReference>
<evidence type="ECO:0000313" key="2">
    <source>
        <dbReference type="EMBL" id="ASV29030.1"/>
    </source>
</evidence>
<organism evidence="2 3">
    <name type="scientific">Maribacter cobaltidurans</name>
    <dbReference type="NCBI Taxonomy" id="1178778"/>
    <lineage>
        <taxon>Bacteria</taxon>
        <taxon>Pseudomonadati</taxon>
        <taxon>Bacteroidota</taxon>
        <taxon>Flavobacteriia</taxon>
        <taxon>Flavobacteriales</taxon>
        <taxon>Flavobacteriaceae</taxon>
        <taxon>Maribacter</taxon>
    </lineage>
</organism>
<feature type="domain" description="AraC effector-binding" evidence="1">
    <location>
        <begin position="3"/>
        <end position="158"/>
    </location>
</feature>
<keyword evidence="3" id="KW-1185">Reference proteome</keyword>
<dbReference type="Gene3D" id="3.20.80.10">
    <property type="entry name" value="Regulatory factor, effector binding domain"/>
    <property type="match status" value="1"/>
</dbReference>
<dbReference type="Pfam" id="PF14526">
    <property type="entry name" value="Cass2"/>
    <property type="match status" value="1"/>
</dbReference>
<dbReference type="InterPro" id="IPR010499">
    <property type="entry name" value="AraC_E-bd"/>
</dbReference>
<gene>
    <name evidence="2" type="ORF">CJ263_01635</name>
</gene>
<dbReference type="AlphaFoldDB" id="A0A223V1P1"/>
<dbReference type="PANTHER" id="PTHR36444">
    <property type="entry name" value="TRANSCRIPTIONAL REGULATOR PROTEIN YOBU-RELATED"/>
    <property type="match status" value="1"/>
</dbReference>
<dbReference type="SMART" id="SM00871">
    <property type="entry name" value="AraC_E_bind"/>
    <property type="match status" value="1"/>
</dbReference>
<dbReference type="Proteomes" id="UP000215244">
    <property type="component" value="Chromosome"/>
</dbReference>
<proteinExistence type="predicted"/>
<dbReference type="EMBL" id="CP022957">
    <property type="protein sequence ID" value="ASV29030.1"/>
    <property type="molecule type" value="Genomic_DNA"/>
</dbReference>
<dbReference type="KEGG" id="marb:CJ263_01635"/>
<dbReference type="InterPro" id="IPR029441">
    <property type="entry name" value="Cass2"/>
</dbReference>
<dbReference type="InterPro" id="IPR011256">
    <property type="entry name" value="Reg_factor_effector_dom_sf"/>
</dbReference>
<evidence type="ECO:0000313" key="3">
    <source>
        <dbReference type="Proteomes" id="UP000215244"/>
    </source>
</evidence>